<dbReference type="InterPro" id="IPR050490">
    <property type="entry name" value="Bact_solute-bd_prot1"/>
</dbReference>
<sequence>MAAAFLVACTSGNGQPPAPSPDTDHHNITVWTTETLPDRMAKLRVVIEDFTSATGIKADLVGVPPHRFNQVLTSSAASGDLPDVMASLSLGQVRTMAAAGHINYKTNADIVQSLGEQTWTARALELTRENGHQLALPGSAWQQLIYYRKDLFVAAGLKAPRTYADIVAAARKLNSPELAGIVAANKTGQAFTQQSFEHIAQGNGCEMVDAKGRITFDSPQCVAALAFYRDLLRDYSRPGVQDVDTVRTAYFAGKAAMAIWPTHMLDELAGTRVDARPSCPECSKDLLFLARNTGVVAGLQGPDGQRPAHFGEVISWTVTADSDTEPARRFVEYFLTDGYAEWLAIAPEERIPVRSGSAANPAEYAEAWMSIPVAAGSTERFGSVYAKDLLSTVLQGSADLEHWGIVQGQGDLAAAAMSELPIAKAVSDVAAGRAEPQAAATKAAASLRSILKLMK</sequence>
<dbReference type="OrthoDB" id="9770625at2"/>
<comment type="caution">
    <text evidence="4">The sequence shown here is derived from an EMBL/GenBank/DDBJ whole genome shotgun (WGS) entry which is preliminary data.</text>
</comment>
<evidence type="ECO:0000313" key="5">
    <source>
        <dbReference type="Proteomes" id="UP000249166"/>
    </source>
</evidence>
<gene>
    <name evidence="4" type="ORF">DBZ45_03180</name>
</gene>
<dbReference type="InterPro" id="IPR006059">
    <property type="entry name" value="SBP"/>
</dbReference>
<keyword evidence="3" id="KW-0732">Signal</keyword>
<dbReference type="Proteomes" id="UP000249166">
    <property type="component" value="Unassembled WGS sequence"/>
</dbReference>
<name>A0A328HMY3_ARTGO</name>
<dbReference type="EMBL" id="QLNP01000038">
    <property type="protein sequence ID" value="RAM38735.1"/>
    <property type="molecule type" value="Genomic_DNA"/>
</dbReference>
<dbReference type="Gene3D" id="3.40.190.10">
    <property type="entry name" value="Periplasmic binding protein-like II"/>
    <property type="match status" value="1"/>
</dbReference>
<evidence type="ECO:0000256" key="2">
    <source>
        <dbReference type="ARBA" id="ARBA00022448"/>
    </source>
</evidence>
<dbReference type="AlphaFoldDB" id="A0A328HMY3"/>
<reference evidence="4 5" key="1">
    <citation type="submission" date="2018-04" db="EMBL/GenBank/DDBJ databases">
        <title>Bacteria isolated from cave deposits of Manipur.</title>
        <authorList>
            <person name="Sahoo D."/>
            <person name="Sarangthem I."/>
            <person name="Nandeibam J."/>
        </authorList>
    </citation>
    <scope>NUCLEOTIDE SEQUENCE [LARGE SCALE GENOMIC DNA]</scope>
    <source>
        <strain evidence="5">mrc11</strain>
    </source>
</reference>
<evidence type="ECO:0000313" key="4">
    <source>
        <dbReference type="EMBL" id="RAM38735.1"/>
    </source>
</evidence>
<comment type="similarity">
    <text evidence="1">Belongs to the bacterial solute-binding protein 1 family.</text>
</comment>
<dbReference type="PANTHER" id="PTHR43649:SF34">
    <property type="entry name" value="ABC TRANSPORTER PERIPLASMIC-BINDING PROTEIN YCJN-RELATED"/>
    <property type="match status" value="1"/>
</dbReference>
<protein>
    <submittedName>
        <fullName evidence="4">Bicyclomycin resistance protein</fullName>
    </submittedName>
</protein>
<dbReference type="PANTHER" id="PTHR43649">
    <property type="entry name" value="ARABINOSE-BINDING PROTEIN-RELATED"/>
    <property type="match status" value="1"/>
</dbReference>
<evidence type="ECO:0000256" key="1">
    <source>
        <dbReference type="ARBA" id="ARBA00008520"/>
    </source>
</evidence>
<keyword evidence="2" id="KW-0813">Transport</keyword>
<evidence type="ECO:0000256" key="3">
    <source>
        <dbReference type="ARBA" id="ARBA00022729"/>
    </source>
</evidence>
<organism evidence="4 5">
    <name type="scientific">Arthrobacter globiformis</name>
    <dbReference type="NCBI Taxonomy" id="1665"/>
    <lineage>
        <taxon>Bacteria</taxon>
        <taxon>Bacillati</taxon>
        <taxon>Actinomycetota</taxon>
        <taxon>Actinomycetes</taxon>
        <taxon>Micrococcales</taxon>
        <taxon>Micrococcaceae</taxon>
        <taxon>Arthrobacter</taxon>
    </lineage>
</organism>
<accession>A0A328HMY3</accession>
<proteinExistence type="inferred from homology"/>
<dbReference type="SUPFAM" id="SSF53850">
    <property type="entry name" value="Periplasmic binding protein-like II"/>
    <property type="match status" value="1"/>
</dbReference>
<dbReference type="Pfam" id="PF01547">
    <property type="entry name" value="SBP_bac_1"/>
    <property type="match status" value="1"/>
</dbReference>